<protein>
    <submittedName>
        <fullName evidence="1">Uncharacterized protein</fullName>
    </submittedName>
</protein>
<comment type="caution">
    <text evidence="1">The sequence shown here is derived from an EMBL/GenBank/DDBJ whole genome shotgun (WGS) entry which is preliminary data.</text>
</comment>
<reference evidence="1 2" key="1">
    <citation type="journal article" date="2018" name="Sci. Rep.">
        <title>Genomic signatures of local adaptation to the degree of environmental predictability in rotifers.</title>
        <authorList>
            <person name="Franch-Gras L."/>
            <person name="Hahn C."/>
            <person name="Garcia-Roger E.M."/>
            <person name="Carmona M.J."/>
            <person name="Serra M."/>
            <person name="Gomez A."/>
        </authorList>
    </citation>
    <scope>NUCLEOTIDE SEQUENCE [LARGE SCALE GENOMIC DNA]</scope>
    <source>
        <strain evidence="1">HYR1</strain>
    </source>
</reference>
<sequence length="258" mass="30398">MILDQTPKRLAYLFIDKRNSPIFQIIYIKSCCSYKSFRSLTSLLNRGLETSKYQMSYSEINFERLMQPRLQLKKLFKINLLNIRGKVELQEKLEIKNMGDSNRLQLNPHSISSDFEQAFLSAVNNTYDDTVSYECFFDYKQNLRRKVQEFGYQTAYNEISEVRLFFKNIAALAFVPVDDVIYVKRGRGIGLKDSTFKHDPWNVYVRNIEKMLRTNNNIEGWHSALQNFIRRSTVICAFIDKIKLEQAKMEAIHLQLVT</sequence>
<dbReference type="Proteomes" id="UP000276133">
    <property type="component" value="Unassembled WGS sequence"/>
</dbReference>
<evidence type="ECO:0000313" key="2">
    <source>
        <dbReference type="Proteomes" id="UP000276133"/>
    </source>
</evidence>
<name>A0A3M7SRE4_BRAPC</name>
<organism evidence="1 2">
    <name type="scientific">Brachionus plicatilis</name>
    <name type="common">Marine rotifer</name>
    <name type="synonym">Brachionus muelleri</name>
    <dbReference type="NCBI Taxonomy" id="10195"/>
    <lineage>
        <taxon>Eukaryota</taxon>
        <taxon>Metazoa</taxon>
        <taxon>Spiralia</taxon>
        <taxon>Gnathifera</taxon>
        <taxon>Rotifera</taxon>
        <taxon>Eurotatoria</taxon>
        <taxon>Monogononta</taxon>
        <taxon>Pseudotrocha</taxon>
        <taxon>Ploima</taxon>
        <taxon>Brachionidae</taxon>
        <taxon>Brachionus</taxon>
    </lineage>
</organism>
<proteinExistence type="predicted"/>
<evidence type="ECO:0000313" key="1">
    <source>
        <dbReference type="EMBL" id="RNA38404.1"/>
    </source>
</evidence>
<dbReference type="AlphaFoldDB" id="A0A3M7SRE4"/>
<dbReference type="EMBL" id="REGN01000876">
    <property type="protein sequence ID" value="RNA38404.1"/>
    <property type="molecule type" value="Genomic_DNA"/>
</dbReference>
<dbReference type="OrthoDB" id="10051448at2759"/>
<keyword evidence="2" id="KW-1185">Reference proteome</keyword>
<gene>
    <name evidence="1" type="ORF">BpHYR1_011629</name>
</gene>
<accession>A0A3M7SRE4</accession>